<dbReference type="GO" id="GO:0071949">
    <property type="term" value="F:FAD binding"/>
    <property type="evidence" value="ECO:0007669"/>
    <property type="project" value="InterPro"/>
</dbReference>
<dbReference type="InterPro" id="IPR036188">
    <property type="entry name" value="FAD/NAD-bd_sf"/>
</dbReference>
<evidence type="ECO:0000256" key="2">
    <source>
        <dbReference type="ARBA" id="ARBA00022630"/>
    </source>
</evidence>
<evidence type="ECO:0000313" key="10">
    <source>
        <dbReference type="Proteomes" id="UP000198680"/>
    </source>
</evidence>
<sequence>MSDQRHDPPERGGIVVIGAGPAGLLTAIALARRGIRTTVLERHDHPQVSPRFDPERSYTIDITGHGHRALEHIDATAYFDARLLAFRGIQHGGRVVEEWRAPGWTGSRGDILRALTDALGETVEDEVQLDYGCLVEAVDVATGRVTWTPPGAAPRTRRFDLVIGADGAGSVVRRAVQEQVPGFELQRAELPNHLTMVELDRLSDQLDPHYLQALATRPFCVAGAIKADDDGDAPRWFCGVGTRRELRFGSVDEARAWLRRHCPRILDLASPEAVAAFARRRCHHIGQTLTCSRLSAGRCVLIGDAAGPFPPIGQGVNAALESAMALDLAIGRSGTTPAGLVAAAASYDEEWRPEVDAISWISEKMLFENRVHMVRADLTMRLGINPIDQAKDGSTPWSVVAARARRFGPLWW</sequence>
<dbReference type="GO" id="GO:0070189">
    <property type="term" value="P:kynurenine metabolic process"/>
    <property type="evidence" value="ECO:0007669"/>
    <property type="project" value="TreeGrafter"/>
</dbReference>
<evidence type="ECO:0000256" key="4">
    <source>
        <dbReference type="ARBA" id="ARBA00022857"/>
    </source>
</evidence>
<dbReference type="InterPro" id="IPR002938">
    <property type="entry name" value="FAD-bd"/>
</dbReference>
<proteinExistence type="predicted"/>
<dbReference type="PANTHER" id="PTHR46028">
    <property type="entry name" value="KYNURENINE 3-MONOOXYGENASE"/>
    <property type="match status" value="1"/>
</dbReference>
<dbReference type="GO" id="GO:0004502">
    <property type="term" value="F:kynurenine 3-monooxygenase activity"/>
    <property type="evidence" value="ECO:0007669"/>
    <property type="project" value="TreeGrafter"/>
</dbReference>
<evidence type="ECO:0000313" key="9">
    <source>
        <dbReference type="EMBL" id="SDM21695.1"/>
    </source>
</evidence>
<accession>A0A1G9RGY4</accession>
<dbReference type="PRINTS" id="PR00420">
    <property type="entry name" value="RNGMNOXGNASE"/>
</dbReference>
<keyword evidence="4" id="KW-0521">NADP</keyword>
<keyword evidence="5" id="KW-0560">Oxidoreductase</keyword>
<evidence type="ECO:0000256" key="5">
    <source>
        <dbReference type="ARBA" id="ARBA00023002"/>
    </source>
</evidence>
<evidence type="ECO:0000256" key="3">
    <source>
        <dbReference type="ARBA" id="ARBA00022827"/>
    </source>
</evidence>
<dbReference type="SUPFAM" id="SSF51905">
    <property type="entry name" value="FAD/NAD(P)-binding domain"/>
    <property type="match status" value="1"/>
</dbReference>
<dbReference type="Pfam" id="PF01494">
    <property type="entry name" value="FAD_binding_3"/>
    <property type="match status" value="1"/>
</dbReference>
<dbReference type="EMBL" id="FNHE01000004">
    <property type="protein sequence ID" value="SDM21695.1"/>
    <property type="molecule type" value="Genomic_DNA"/>
</dbReference>
<dbReference type="Gene3D" id="3.50.50.60">
    <property type="entry name" value="FAD/NAD(P)-binding domain"/>
    <property type="match status" value="1"/>
</dbReference>
<keyword evidence="7" id="KW-1133">Transmembrane helix</keyword>
<organism evidence="9 10">
    <name type="scientific">Geodermatophilus siccatus</name>
    <dbReference type="NCBI Taxonomy" id="1137991"/>
    <lineage>
        <taxon>Bacteria</taxon>
        <taxon>Bacillati</taxon>
        <taxon>Actinomycetota</taxon>
        <taxon>Actinomycetes</taxon>
        <taxon>Geodermatophilales</taxon>
        <taxon>Geodermatophilaceae</taxon>
        <taxon>Geodermatophilus</taxon>
    </lineage>
</organism>
<name>A0A1G9RGY4_9ACTN</name>
<keyword evidence="2" id="KW-0285">Flavoprotein</keyword>
<keyword evidence="7" id="KW-0812">Transmembrane</keyword>
<feature type="transmembrane region" description="Helical" evidence="7">
    <location>
        <begin position="12"/>
        <end position="31"/>
    </location>
</feature>
<reference evidence="10" key="1">
    <citation type="submission" date="2016-10" db="EMBL/GenBank/DDBJ databases">
        <authorList>
            <person name="Varghese N."/>
            <person name="Submissions S."/>
        </authorList>
    </citation>
    <scope>NUCLEOTIDE SEQUENCE [LARGE SCALE GENOMIC DNA]</scope>
    <source>
        <strain evidence="10">DSM 45419</strain>
    </source>
</reference>
<evidence type="ECO:0000259" key="8">
    <source>
        <dbReference type="Pfam" id="PF01494"/>
    </source>
</evidence>
<evidence type="ECO:0000256" key="7">
    <source>
        <dbReference type="SAM" id="Phobius"/>
    </source>
</evidence>
<keyword evidence="6" id="KW-0503">Monooxygenase</keyword>
<comment type="cofactor">
    <cofactor evidence="1">
        <name>FAD</name>
        <dbReference type="ChEBI" id="CHEBI:57692"/>
    </cofactor>
</comment>
<dbReference type="RefSeq" id="WP_091216872.1">
    <property type="nucleotide sequence ID" value="NZ_FNHE01000004.1"/>
</dbReference>
<dbReference type="STRING" id="1137991.SAMN05660642_01894"/>
<dbReference type="AlphaFoldDB" id="A0A1G9RGY4"/>
<feature type="domain" description="FAD-binding" evidence="8">
    <location>
        <begin position="14"/>
        <end position="328"/>
    </location>
</feature>
<dbReference type="Proteomes" id="UP000198680">
    <property type="component" value="Unassembled WGS sequence"/>
</dbReference>
<protein>
    <submittedName>
        <fullName evidence="9">2-polyprenyl-6-methoxyphenol hydroxylase</fullName>
    </submittedName>
</protein>
<evidence type="ECO:0000256" key="6">
    <source>
        <dbReference type="ARBA" id="ARBA00023033"/>
    </source>
</evidence>
<keyword evidence="3" id="KW-0274">FAD</keyword>
<dbReference type="OrthoDB" id="9782160at2"/>
<keyword evidence="10" id="KW-1185">Reference proteome</keyword>
<gene>
    <name evidence="9" type="ORF">SAMN05660642_01894</name>
</gene>
<keyword evidence="7" id="KW-0472">Membrane</keyword>
<evidence type="ECO:0000256" key="1">
    <source>
        <dbReference type="ARBA" id="ARBA00001974"/>
    </source>
</evidence>
<dbReference type="PANTHER" id="PTHR46028:SF2">
    <property type="entry name" value="KYNURENINE 3-MONOOXYGENASE"/>
    <property type="match status" value="1"/>
</dbReference>